<dbReference type="AlphaFoldDB" id="A0A0D6LYI6"/>
<sequence length="253" mass="28524">MSPPNPDRAAILSLGKNGHSISKIARLLKLYRETVRRTPKRGTLEDLPCSGRPVSVATPRLKKIVAQRIKRGAARSMRKTATELNVSERTMRRVVRGQLSMFSYKYQKKQGLTEAQKRQEKKNAILAHNPEEAHEAGRAVTRNLHAASVMVWAAGGFLKAVKPSHDCGLQQSGRNESTPSDNIDNFNTMDRTRRGLTRDVPTTTTSPRRRSDIYLHLLMLLIYCQLLVLVAFSYIHLFSFSFCITTTSQNFKS</sequence>
<evidence type="ECO:0000256" key="3">
    <source>
        <dbReference type="SAM" id="Phobius"/>
    </source>
</evidence>
<gene>
    <name evidence="4" type="ORF">ANCCEY_08235</name>
</gene>
<dbReference type="InterPro" id="IPR009057">
    <property type="entry name" value="Homeodomain-like_sf"/>
</dbReference>
<keyword evidence="3" id="KW-1133">Transmembrane helix</keyword>
<protein>
    <recommendedName>
        <fullName evidence="6">Transposase IS30-like HTH domain-containing protein</fullName>
    </recommendedName>
</protein>
<reference evidence="4 5" key="1">
    <citation type="submission" date="2013-05" db="EMBL/GenBank/DDBJ databases">
        <title>Draft genome of the parasitic nematode Anyclostoma ceylanicum.</title>
        <authorList>
            <person name="Mitreva M."/>
        </authorList>
    </citation>
    <scope>NUCLEOTIDE SEQUENCE [LARGE SCALE GENOMIC DNA]</scope>
</reference>
<evidence type="ECO:0000256" key="1">
    <source>
        <dbReference type="ARBA" id="ARBA00004123"/>
    </source>
</evidence>
<dbReference type="SUPFAM" id="SSF46689">
    <property type="entry name" value="Homeodomain-like"/>
    <property type="match status" value="1"/>
</dbReference>
<feature type="region of interest" description="Disordered" evidence="2">
    <location>
        <begin position="168"/>
        <end position="188"/>
    </location>
</feature>
<keyword evidence="3" id="KW-0472">Membrane</keyword>
<dbReference type="PANTHER" id="PTHR46068:SF1">
    <property type="entry name" value="TRANSPOSASE IS30-LIKE HTH DOMAIN-CONTAINING PROTEIN"/>
    <property type="match status" value="1"/>
</dbReference>
<organism evidence="4 5">
    <name type="scientific">Ancylostoma ceylanicum</name>
    <dbReference type="NCBI Taxonomy" id="53326"/>
    <lineage>
        <taxon>Eukaryota</taxon>
        <taxon>Metazoa</taxon>
        <taxon>Ecdysozoa</taxon>
        <taxon>Nematoda</taxon>
        <taxon>Chromadorea</taxon>
        <taxon>Rhabditida</taxon>
        <taxon>Rhabditina</taxon>
        <taxon>Rhabditomorpha</taxon>
        <taxon>Strongyloidea</taxon>
        <taxon>Ancylostomatidae</taxon>
        <taxon>Ancylostomatinae</taxon>
        <taxon>Ancylostoma</taxon>
    </lineage>
</organism>
<proteinExistence type="predicted"/>
<accession>A0A0D6LYI6</accession>
<dbReference type="EMBL" id="KE125031">
    <property type="protein sequence ID" value="EPB72682.1"/>
    <property type="molecule type" value="Genomic_DNA"/>
</dbReference>
<dbReference type="PANTHER" id="PTHR46068">
    <property type="entry name" value="PROTEIN CBG27172"/>
    <property type="match status" value="1"/>
</dbReference>
<evidence type="ECO:0000256" key="2">
    <source>
        <dbReference type="SAM" id="MobiDB-lite"/>
    </source>
</evidence>
<feature type="transmembrane region" description="Helical" evidence="3">
    <location>
        <begin position="213"/>
        <end position="235"/>
    </location>
</feature>
<dbReference type="Proteomes" id="UP000054495">
    <property type="component" value="Unassembled WGS sequence"/>
</dbReference>
<evidence type="ECO:0000313" key="5">
    <source>
        <dbReference type="Proteomes" id="UP000054495"/>
    </source>
</evidence>
<comment type="subcellular location">
    <subcellularLocation>
        <location evidence="1">Nucleus</location>
    </subcellularLocation>
</comment>
<feature type="compositionally biased region" description="Polar residues" evidence="2">
    <location>
        <begin position="169"/>
        <end position="188"/>
    </location>
</feature>
<keyword evidence="5" id="KW-1185">Reference proteome</keyword>
<keyword evidence="3" id="KW-0812">Transmembrane</keyword>
<evidence type="ECO:0000313" key="4">
    <source>
        <dbReference type="EMBL" id="EPB72682.1"/>
    </source>
</evidence>
<dbReference type="GO" id="GO:0005634">
    <property type="term" value="C:nucleus"/>
    <property type="evidence" value="ECO:0007669"/>
    <property type="project" value="UniProtKB-SubCell"/>
</dbReference>
<evidence type="ECO:0008006" key="6">
    <source>
        <dbReference type="Google" id="ProtNLM"/>
    </source>
</evidence>
<name>A0A0D6LYI6_9BILA</name>